<keyword evidence="8" id="KW-0067">ATP-binding</keyword>
<evidence type="ECO:0000259" key="14">
    <source>
        <dbReference type="Pfam" id="PF01288"/>
    </source>
</evidence>
<evidence type="ECO:0000256" key="1">
    <source>
        <dbReference type="ARBA" id="ARBA00005051"/>
    </source>
</evidence>
<comment type="similarity">
    <text evidence="2">Belongs to the HPPK family.</text>
</comment>
<dbReference type="InterPro" id="IPR000550">
    <property type="entry name" value="Hppk"/>
</dbReference>
<keyword evidence="16" id="KW-1185">Reference proteome</keyword>
<feature type="region of interest" description="Disordered" evidence="13">
    <location>
        <begin position="177"/>
        <end position="200"/>
    </location>
</feature>
<organism evidence="15 16">
    <name type="scientific">Futiania mangrovi</name>
    <dbReference type="NCBI Taxonomy" id="2959716"/>
    <lineage>
        <taxon>Bacteria</taxon>
        <taxon>Pseudomonadati</taxon>
        <taxon>Pseudomonadota</taxon>
        <taxon>Alphaproteobacteria</taxon>
        <taxon>Futianiales</taxon>
        <taxon>Futianiaceae</taxon>
        <taxon>Futiania</taxon>
    </lineage>
</organism>
<evidence type="ECO:0000313" key="16">
    <source>
        <dbReference type="Proteomes" id="UP001055804"/>
    </source>
</evidence>
<comment type="pathway">
    <text evidence="1">Cofactor biosynthesis; tetrahydrofolate biosynthesis; 2-amino-4-hydroxy-6-hydroxymethyl-7,8-dihydropteridine diphosphate from 7,8-dihydroneopterin triphosphate: step 4/4.</text>
</comment>
<proteinExistence type="inferred from homology"/>
<evidence type="ECO:0000256" key="7">
    <source>
        <dbReference type="ARBA" id="ARBA00022777"/>
    </source>
</evidence>
<protein>
    <recommendedName>
        <fullName evidence="4">2-amino-4-hydroxy-6-hydroxymethyldihydropteridine pyrophosphokinase</fullName>
        <ecNumber evidence="3">2.7.6.3</ecNumber>
    </recommendedName>
    <alternativeName>
        <fullName evidence="11">6-hydroxymethyl-7,8-dihydropterin pyrophosphokinase</fullName>
    </alternativeName>
    <alternativeName>
        <fullName evidence="12">7,8-dihydro-6-hydroxymethylpterin-pyrophosphokinase</fullName>
    </alternativeName>
</protein>
<sequence length="200" mass="21495">MIVQAEGNVSCLIALGANLPSPAGVPRVTLARALDGMRVRGWRVVAISRFYRTAPVPPTGQPDFVNAVARVEVPAALRPEDVLDALHEIERKFGRTRRVTWEARTLDLDLLDAGSRVQPADWPGDTTVKPGAPALSRPLALPHPRLHERAFVLYPLRDAAPGWRHPVTGASPDEMIAALGPHEPPEVLDSPGAGTLDATS</sequence>
<evidence type="ECO:0000256" key="12">
    <source>
        <dbReference type="ARBA" id="ARBA00033413"/>
    </source>
</evidence>
<evidence type="ECO:0000256" key="2">
    <source>
        <dbReference type="ARBA" id="ARBA00005810"/>
    </source>
</evidence>
<comment type="caution">
    <text evidence="15">The sequence shown here is derived from an EMBL/GenBank/DDBJ whole genome shotgun (WGS) entry which is preliminary data.</text>
</comment>
<dbReference type="EMBL" id="JAMZFT010000001">
    <property type="protein sequence ID" value="MCP1336114.1"/>
    <property type="molecule type" value="Genomic_DNA"/>
</dbReference>
<evidence type="ECO:0000256" key="6">
    <source>
        <dbReference type="ARBA" id="ARBA00022741"/>
    </source>
</evidence>
<dbReference type="SUPFAM" id="SSF55083">
    <property type="entry name" value="6-hydroxymethyl-7,8-dihydropterin pyrophosphokinase, HPPK"/>
    <property type="match status" value="1"/>
</dbReference>
<evidence type="ECO:0000313" key="15">
    <source>
        <dbReference type="EMBL" id="MCP1336114.1"/>
    </source>
</evidence>
<feature type="domain" description="7,8-dihydro-6-hydroxymethylpterin-pyrophosphokinase" evidence="14">
    <location>
        <begin position="13"/>
        <end position="161"/>
    </location>
</feature>
<evidence type="ECO:0000256" key="10">
    <source>
        <dbReference type="ARBA" id="ARBA00029409"/>
    </source>
</evidence>
<evidence type="ECO:0000256" key="4">
    <source>
        <dbReference type="ARBA" id="ARBA00016218"/>
    </source>
</evidence>
<comment type="function">
    <text evidence="10">Catalyzes the transfer of pyrophosphate from adenosine triphosphate (ATP) to 6-hydroxymethyl-7,8-dihydropterin, an enzymatic step in folate biosynthesis pathway.</text>
</comment>
<dbReference type="PANTHER" id="PTHR43071:SF1">
    <property type="entry name" value="2-AMINO-4-HYDROXY-6-HYDROXYMETHYLDIHYDROPTERIDINE PYROPHOSPHOKINASE"/>
    <property type="match status" value="1"/>
</dbReference>
<dbReference type="Gene3D" id="3.30.70.560">
    <property type="entry name" value="7,8-Dihydro-6-hydroxymethylpterin-pyrophosphokinase HPPK"/>
    <property type="match status" value="1"/>
</dbReference>
<dbReference type="InterPro" id="IPR035907">
    <property type="entry name" value="Hppk_sf"/>
</dbReference>
<gene>
    <name evidence="15" type="primary">folK</name>
    <name evidence="15" type="ORF">NJQ99_06835</name>
</gene>
<evidence type="ECO:0000256" key="13">
    <source>
        <dbReference type="SAM" id="MobiDB-lite"/>
    </source>
</evidence>
<evidence type="ECO:0000256" key="8">
    <source>
        <dbReference type="ARBA" id="ARBA00022840"/>
    </source>
</evidence>
<name>A0A9J6PJ64_9PROT</name>
<dbReference type="Proteomes" id="UP001055804">
    <property type="component" value="Unassembled WGS sequence"/>
</dbReference>
<keyword evidence="5 15" id="KW-0808">Transferase</keyword>
<dbReference type="CDD" id="cd00483">
    <property type="entry name" value="HPPK"/>
    <property type="match status" value="1"/>
</dbReference>
<keyword evidence="6" id="KW-0547">Nucleotide-binding</keyword>
<keyword evidence="9" id="KW-0289">Folate biosynthesis</keyword>
<dbReference type="RefSeq" id="WP_269332028.1">
    <property type="nucleotide sequence ID" value="NZ_JAMZFT010000001.1"/>
</dbReference>
<evidence type="ECO:0000256" key="5">
    <source>
        <dbReference type="ARBA" id="ARBA00022679"/>
    </source>
</evidence>
<evidence type="ECO:0000256" key="3">
    <source>
        <dbReference type="ARBA" id="ARBA00013253"/>
    </source>
</evidence>
<reference evidence="15" key="1">
    <citation type="submission" date="2022-06" db="EMBL/GenBank/DDBJ databases">
        <title>Isolation and Genomics of Futiania mangrovii gen. nov., sp. nov., a Rare and Metabolically-versatile member in the Class Alphaproteobacteria.</title>
        <authorList>
            <person name="Liu L."/>
            <person name="Huang W.-C."/>
            <person name="Pan J."/>
            <person name="Li J."/>
            <person name="Huang Y."/>
            <person name="Du H."/>
            <person name="Liu Y."/>
            <person name="Li M."/>
        </authorList>
    </citation>
    <scope>NUCLEOTIDE SEQUENCE</scope>
    <source>
        <strain evidence="15">FT118</strain>
    </source>
</reference>
<accession>A0A9J6PJ64</accession>
<keyword evidence="7" id="KW-0418">Kinase</keyword>
<evidence type="ECO:0000256" key="11">
    <source>
        <dbReference type="ARBA" id="ARBA00029766"/>
    </source>
</evidence>
<dbReference type="EC" id="2.7.6.3" evidence="3"/>
<evidence type="ECO:0000256" key="9">
    <source>
        <dbReference type="ARBA" id="ARBA00022909"/>
    </source>
</evidence>
<dbReference type="GO" id="GO:0046656">
    <property type="term" value="P:folic acid biosynthetic process"/>
    <property type="evidence" value="ECO:0007669"/>
    <property type="project" value="UniProtKB-KW"/>
</dbReference>
<dbReference type="PANTHER" id="PTHR43071">
    <property type="entry name" value="2-AMINO-4-HYDROXY-6-HYDROXYMETHYLDIHYDROPTERIDINE PYROPHOSPHOKINASE"/>
    <property type="match status" value="1"/>
</dbReference>
<dbReference type="GO" id="GO:0005524">
    <property type="term" value="F:ATP binding"/>
    <property type="evidence" value="ECO:0007669"/>
    <property type="project" value="UniProtKB-KW"/>
</dbReference>
<dbReference type="AlphaFoldDB" id="A0A9J6PJ64"/>
<dbReference type="GO" id="GO:0003848">
    <property type="term" value="F:2-amino-4-hydroxy-6-hydroxymethyldihydropteridine diphosphokinase activity"/>
    <property type="evidence" value="ECO:0007669"/>
    <property type="project" value="UniProtKB-EC"/>
</dbReference>
<dbReference type="NCBIfam" id="TIGR01498">
    <property type="entry name" value="folK"/>
    <property type="match status" value="1"/>
</dbReference>
<dbReference type="GO" id="GO:0016301">
    <property type="term" value="F:kinase activity"/>
    <property type="evidence" value="ECO:0007669"/>
    <property type="project" value="UniProtKB-KW"/>
</dbReference>
<dbReference type="Pfam" id="PF01288">
    <property type="entry name" value="HPPK"/>
    <property type="match status" value="1"/>
</dbReference>